<name>A0ABD3NN84_9STRA</name>
<dbReference type="PANTHER" id="PTHR33638">
    <property type="entry name" value="SELENOPROTEIN H"/>
    <property type="match status" value="1"/>
</dbReference>
<accession>A0ABD3NN84</accession>
<comment type="caution">
    <text evidence="1">The sequence shown here is derived from an EMBL/GenBank/DDBJ whole genome shotgun (WGS) entry which is preliminary data.</text>
</comment>
<protein>
    <submittedName>
        <fullName evidence="1">Uncharacterized protein</fullName>
    </submittedName>
</protein>
<dbReference type="PANTHER" id="PTHR33638:SF1">
    <property type="entry name" value="SELENOPROTEIN H"/>
    <property type="match status" value="1"/>
</dbReference>
<reference evidence="1 2" key="1">
    <citation type="journal article" date="2020" name="G3 (Bethesda)">
        <title>Improved Reference Genome for Cyclotella cryptica CCMP332, a Model for Cell Wall Morphogenesis, Salinity Adaptation, and Lipid Production in Diatoms (Bacillariophyta).</title>
        <authorList>
            <person name="Roberts W.R."/>
            <person name="Downey K.M."/>
            <person name="Ruck E.C."/>
            <person name="Traller J.C."/>
            <person name="Alverson A.J."/>
        </authorList>
    </citation>
    <scope>NUCLEOTIDE SEQUENCE [LARGE SCALE GENOMIC DNA]</scope>
    <source>
        <strain evidence="1 2">CCMP332</strain>
    </source>
</reference>
<keyword evidence="2" id="KW-1185">Reference proteome</keyword>
<sequence length="70" mass="7638">MQTMICGSNARVEINKEKPGKGNFVVRVEGRNKPVLELLGMKRPFAALKALDMDDVGKSVMDALSCNDAE</sequence>
<organism evidence="1 2">
    <name type="scientific">Cyclotella cryptica</name>
    <dbReference type="NCBI Taxonomy" id="29204"/>
    <lineage>
        <taxon>Eukaryota</taxon>
        <taxon>Sar</taxon>
        <taxon>Stramenopiles</taxon>
        <taxon>Ochrophyta</taxon>
        <taxon>Bacillariophyta</taxon>
        <taxon>Coscinodiscophyceae</taxon>
        <taxon>Thalassiosirophycidae</taxon>
        <taxon>Stephanodiscales</taxon>
        <taxon>Stephanodiscaceae</taxon>
        <taxon>Cyclotella</taxon>
    </lineage>
</organism>
<gene>
    <name evidence="1" type="ORF">HJC23_011927</name>
</gene>
<evidence type="ECO:0000313" key="2">
    <source>
        <dbReference type="Proteomes" id="UP001516023"/>
    </source>
</evidence>
<dbReference type="InterPro" id="IPR052674">
    <property type="entry name" value="SelWTH-like"/>
</dbReference>
<evidence type="ECO:0000313" key="1">
    <source>
        <dbReference type="EMBL" id="KAL3776798.1"/>
    </source>
</evidence>
<dbReference type="EMBL" id="JABMIG020000473">
    <property type="protein sequence ID" value="KAL3776798.1"/>
    <property type="molecule type" value="Genomic_DNA"/>
</dbReference>
<dbReference type="Proteomes" id="UP001516023">
    <property type="component" value="Unassembled WGS sequence"/>
</dbReference>
<dbReference type="AlphaFoldDB" id="A0ABD3NN84"/>
<proteinExistence type="predicted"/>